<evidence type="ECO:0000313" key="3">
    <source>
        <dbReference type="Proteomes" id="UP000815325"/>
    </source>
</evidence>
<evidence type="ECO:0000259" key="1">
    <source>
        <dbReference type="Pfam" id="PF00501"/>
    </source>
</evidence>
<protein>
    <recommendedName>
        <fullName evidence="1">AMP-dependent synthetase/ligase domain-containing protein</fullName>
    </recommendedName>
</protein>
<gene>
    <name evidence="2" type="ORF">DUNSADRAFT_7791</name>
</gene>
<sequence>MFGPLLAGASILVLRRSTVLQPSLMAQALMREGVSHFVAVPSVLRLMLPTLRTLPIMSGPASLEPHHLLRCRLGWEDMETAGHGSPSAASGMATPRPGVVPGGWQKQQCSLRLVVSSGEPLSLQLCQQLREVLPGHCKLLNLYGVCLESIFTLPNMACKSQYTPLVRFLSHCLPAEIVQETHLCMGGEGRVWYR</sequence>
<organism evidence="2 3">
    <name type="scientific">Dunaliella salina</name>
    <name type="common">Green alga</name>
    <name type="synonym">Protococcus salinus</name>
    <dbReference type="NCBI Taxonomy" id="3046"/>
    <lineage>
        <taxon>Eukaryota</taxon>
        <taxon>Viridiplantae</taxon>
        <taxon>Chlorophyta</taxon>
        <taxon>core chlorophytes</taxon>
        <taxon>Chlorophyceae</taxon>
        <taxon>CS clade</taxon>
        <taxon>Chlamydomonadales</taxon>
        <taxon>Dunaliellaceae</taxon>
        <taxon>Dunaliella</taxon>
    </lineage>
</organism>
<dbReference type="InterPro" id="IPR042099">
    <property type="entry name" value="ANL_N_sf"/>
</dbReference>
<dbReference type="PANTHER" id="PTHR44394:SF1">
    <property type="entry name" value="BETA-ALANINE-ACTIVATING ENZYME"/>
    <property type="match status" value="1"/>
</dbReference>
<dbReference type="InterPro" id="IPR000873">
    <property type="entry name" value="AMP-dep_synth/lig_dom"/>
</dbReference>
<comment type="caution">
    <text evidence="2">The sequence shown here is derived from an EMBL/GenBank/DDBJ whole genome shotgun (WGS) entry which is preliminary data.</text>
</comment>
<dbReference type="Gene3D" id="3.40.50.12780">
    <property type="entry name" value="N-terminal domain of ligase-like"/>
    <property type="match status" value="1"/>
</dbReference>
<dbReference type="Proteomes" id="UP000815325">
    <property type="component" value="Unassembled WGS sequence"/>
</dbReference>
<dbReference type="EMBL" id="MU072274">
    <property type="protein sequence ID" value="KAF5825658.1"/>
    <property type="molecule type" value="Genomic_DNA"/>
</dbReference>
<dbReference type="Pfam" id="PF00501">
    <property type="entry name" value="AMP-binding"/>
    <property type="match status" value="1"/>
</dbReference>
<accession>A0ABQ7FT68</accession>
<keyword evidence="3" id="KW-1185">Reference proteome</keyword>
<dbReference type="SUPFAM" id="SSF56801">
    <property type="entry name" value="Acetyl-CoA synthetase-like"/>
    <property type="match status" value="1"/>
</dbReference>
<dbReference type="InterPro" id="IPR052091">
    <property type="entry name" value="Beta-ala_Activ/Resist"/>
</dbReference>
<evidence type="ECO:0000313" key="2">
    <source>
        <dbReference type="EMBL" id="KAF5825658.1"/>
    </source>
</evidence>
<proteinExistence type="predicted"/>
<dbReference type="PANTHER" id="PTHR44394">
    <property type="entry name" value="BETA-ALANINE-ACTIVATING ENZYME"/>
    <property type="match status" value="1"/>
</dbReference>
<name>A0ABQ7FT68_DUNSA</name>
<feature type="domain" description="AMP-dependent synthetase/ligase" evidence="1">
    <location>
        <begin position="1"/>
        <end position="179"/>
    </location>
</feature>
<reference evidence="2" key="1">
    <citation type="submission" date="2017-08" db="EMBL/GenBank/DDBJ databases">
        <authorList>
            <person name="Polle J.E."/>
            <person name="Barry K."/>
            <person name="Cushman J."/>
            <person name="Schmutz J."/>
            <person name="Tran D."/>
            <person name="Hathwaick L.T."/>
            <person name="Yim W.C."/>
            <person name="Jenkins J."/>
            <person name="Mckie-Krisberg Z.M."/>
            <person name="Prochnik S."/>
            <person name="Lindquist E."/>
            <person name="Dockter R.B."/>
            <person name="Adam C."/>
            <person name="Molina H."/>
            <person name="Bunkerborg J."/>
            <person name="Jin E."/>
            <person name="Buchheim M."/>
            <person name="Magnuson J."/>
        </authorList>
    </citation>
    <scope>NUCLEOTIDE SEQUENCE</scope>
    <source>
        <strain evidence="2">CCAP 19/18</strain>
    </source>
</reference>